<keyword evidence="3" id="KW-0328">Glycosyltransferase</keyword>
<keyword evidence="11" id="KW-1185">Reference proteome</keyword>
<name>A0A1T5F9C1_9BACT</name>
<accession>A0A1T5F9C1</accession>
<keyword evidence="2" id="KW-1003">Cell membrane</keyword>
<keyword evidence="5 8" id="KW-0812">Transmembrane</keyword>
<evidence type="ECO:0000313" key="11">
    <source>
        <dbReference type="Proteomes" id="UP000190897"/>
    </source>
</evidence>
<dbReference type="InterPro" id="IPR038731">
    <property type="entry name" value="RgtA/B/C-like"/>
</dbReference>
<dbReference type="EMBL" id="FUZA01000003">
    <property type="protein sequence ID" value="SKB92751.1"/>
    <property type="molecule type" value="Genomic_DNA"/>
</dbReference>
<dbReference type="GO" id="GO:0005886">
    <property type="term" value="C:plasma membrane"/>
    <property type="evidence" value="ECO:0007669"/>
    <property type="project" value="UniProtKB-SubCell"/>
</dbReference>
<feature type="transmembrane region" description="Helical" evidence="8">
    <location>
        <begin position="163"/>
        <end position="196"/>
    </location>
</feature>
<evidence type="ECO:0000256" key="7">
    <source>
        <dbReference type="ARBA" id="ARBA00023136"/>
    </source>
</evidence>
<dbReference type="OrthoDB" id="9178203at2"/>
<evidence type="ECO:0000256" key="1">
    <source>
        <dbReference type="ARBA" id="ARBA00004651"/>
    </source>
</evidence>
<reference evidence="11" key="1">
    <citation type="submission" date="2017-02" db="EMBL/GenBank/DDBJ databases">
        <authorList>
            <person name="Varghese N."/>
            <person name="Submissions S."/>
        </authorList>
    </citation>
    <scope>NUCLEOTIDE SEQUENCE [LARGE SCALE GENOMIC DNA]</scope>
    <source>
        <strain evidence="11">DSM 22270</strain>
    </source>
</reference>
<evidence type="ECO:0000256" key="6">
    <source>
        <dbReference type="ARBA" id="ARBA00022989"/>
    </source>
</evidence>
<dbReference type="GO" id="GO:0009103">
    <property type="term" value="P:lipopolysaccharide biosynthetic process"/>
    <property type="evidence" value="ECO:0007669"/>
    <property type="project" value="UniProtKB-ARBA"/>
</dbReference>
<feature type="transmembrane region" description="Helical" evidence="8">
    <location>
        <begin position="109"/>
        <end position="127"/>
    </location>
</feature>
<dbReference type="Proteomes" id="UP000190897">
    <property type="component" value="Unassembled WGS sequence"/>
</dbReference>
<dbReference type="STRING" id="651661.SAMN05660293_02909"/>
<dbReference type="PANTHER" id="PTHR33908:SF11">
    <property type="entry name" value="MEMBRANE PROTEIN"/>
    <property type="match status" value="1"/>
</dbReference>
<feature type="transmembrane region" description="Helical" evidence="8">
    <location>
        <begin position="360"/>
        <end position="381"/>
    </location>
</feature>
<evidence type="ECO:0000259" key="9">
    <source>
        <dbReference type="Pfam" id="PF13231"/>
    </source>
</evidence>
<keyword evidence="6 8" id="KW-1133">Transmembrane helix</keyword>
<dbReference type="RefSeq" id="WP_082215459.1">
    <property type="nucleotide sequence ID" value="NZ_FUZA01000003.1"/>
</dbReference>
<dbReference type="Pfam" id="PF13231">
    <property type="entry name" value="PMT_2"/>
    <property type="match status" value="1"/>
</dbReference>
<evidence type="ECO:0000256" key="4">
    <source>
        <dbReference type="ARBA" id="ARBA00022679"/>
    </source>
</evidence>
<keyword evidence="4 10" id="KW-0808">Transferase</keyword>
<evidence type="ECO:0000256" key="5">
    <source>
        <dbReference type="ARBA" id="ARBA00022692"/>
    </source>
</evidence>
<feature type="transmembrane region" description="Helical" evidence="8">
    <location>
        <begin position="208"/>
        <end position="227"/>
    </location>
</feature>
<feature type="transmembrane region" description="Helical" evidence="8">
    <location>
        <begin position="12"/>
        <end position="29"/>
    </location>
</feature>
<proteinExistence type="predicted"/>
<evidence type="ECO:0000256" key="3">
    <source>
        <dbReference type="ARBA" id="ARBA00022676"/>
    </source>
</evidence>
<evidence type="ECO:0000256" key="2">
    <source>
        <dbReference type="ARBA" id="ARBA00022475"/>
    </source>
</evidence>
<feature type="transmembrane region" description="Helical" evidence="8">
    <location>
        <begin position="308"/>
        <end position="324"/>
    </location>
</feature>
<dbReference type="PANTHER" id="PTHR33908">
    <property type="entry name" value="MANNOSYLTRANSFERASE YKCB-RELATED"/>
    <property type="match status" value="1"/>
</dbReference>
<dbReference type="AlphaFoldDB" id="A0A1T5F9C1"/>
<evidence type="ECO:0000256" key="8">
    <source>
        <dbReference type="SAM" id="Phobius"/>
    </source>
</evidence>
<feature type="transmembrane region" description="Helical" evidence="8">
    <location>
        <begin position="417"/>
        <end position="436"/>
    </location>
</feature>
<feature type="transmembrane region" description="Helical" evidence="8">
    <location>
        <begin position="330"/>
        <end position="348"/>
    </location>
</feature>
<dbReference type="GO" id="GO:0016763">
    <property type="term" value="F:pentosyltransferase activity"/>
    <property type="evidence" value="ECO:0007669"/>
    <property type="project" value="TreeGrafter"/>
</dbReference>
<protein>
    <submittedName>
        <fullName evidence="10">4-amino-4-deoxy-L-arabinose transferase</fullName>
    </submittedName>
</protein>
<keyword evidence="7 8" id="KW-0472">Membrane</keyword>
<gene>
    <name evidence="10" type="ORF">SAMN05660293_02909</name>
</gene>
<sequence length="549" mass="63238">MRDVEPVLQRYFPWLLIIGIALNVPGLWLEIIEPDGALYATIAKHIVQHRDWVNLWGDGHDWLDKPHFPFWMAAISYKVFGITSFAYKLPAFLFWLLGLYYTFLTARDLFNVTVARISVLISAVALHSTLANFDVRAEPYLTTCIIAAVWHMLGVYQKKGGIHIVAAALFAACAIMTKGIFVLLTIGGGWVLFWIFTAQWQQFINYRWWAMLILCFLFITPELYSLYAQFDLHPEKIVFGKTGVSGLKFFFWDSQFGRFFNTGPIKGSGNPTFFMHTTLWAFLPWSIGLVSGIVYLIRFDTNRMPVRWIIYGSTLLTFILFSLSRFQLPHYIVILFPYFSIITGYFLYQKSAHVKLYILARVQQVLVFVAAIAVIVLLYFTGLKNEWLATGLTCLIVAIVNIIRFQNPLQRILYHGYAMAAIIYLFLFLFFYPFLLQYQSGRSAAKMIWANDPKPPVAAYKSFSYSLEFYAPGDVKIMHDGRELDAFMTQAPCYIYTSPELADSLLKAGVKADLLAAPEYFRITKLKSKFLNKDTRRTVVERRSLLYVR</sequence>
<feature type="transmembrane region" description="Helical" evidence="8">
    <location>
        <begin position="85"/>
        <end position="103"/>
    </location>
</feature>
<feature type="transmembrane region" description="Helical" evidence="8">
    <location>
        <begin position="273"/>
        <end position="296"/>
    </location>
</feature>
<dbReference type="InterPro" id="IPR050297">
    <property type="entry name" value="LipidA_mod_glycosyltrf_83"/>
</dbReference>
<feature type="domain" description="Glycosyltransferase RgtA/B/C/D-like" evidence="9">
    <location>
        <begin position="64"/>
        <end position="223"/>
    </location>
</feature>
<evidence type="ECO:0000313" key="10">
    <source>
        <dbReference type="EMBL" id="SKB92751.1"/>
    </source>
</evidence>
<feature type="transmembrane region" description="Helical" evidence="8">
    <location>
        <begin position="387"/>
        <end position="405"/>
    </location>
</feature>
<comment type="subcellular location">
    <subcellularLocation>
        <location evidence="1">Cell membrane</location>
        <topology evidence="1">Multi-pass membrane protein</topology>
    </subcellularLocation>
</comment>
<organism evidence="10 11">
    <name type="scientific">Dyadobacter psychrophilus</name>
    <dbReference type="NCBI Taxonomy" id="651661"/>
    <lineage>
        <taxon>Bacteria</taxon>
        <taxon>Pseudomonadati</taxon>
        <taxon>Bacteroidota</taxon>
        <taxon>Cytophagia</taxon>
        <taxon>Cytophagales</taxon>
        <taxon>Spirosomataceae</taxon>
        <taxon>Dyadobacter</taxon>
    </lineage>
</organism>